<comment type="caution">
    <text evidence="3">The sequence shown here is derived from an EMBL/GenBank/DDBJ whole genome shotgun (WGS) entry which is preliminary data.</text>
</comment>
<dbReference type="PANTHER" id="PTHR11815">
    <property type="entry name" value="SUCCINYL-COA SYNTHETASE BETA CHAIN"/>
    <property type="match status" value="1"/>
</dbReference>
<dbReference type="SUPFAM" id="SSF56059">
    <property type="entry name" value="Glutathione synthetase ATP-binding domain-like"/>
    <property type="match status" value="1"/>
</dbReference>
<keyword evidence="1" id="KW-0067">ATP-binding</keyword>
<evidence type="ECO:0000313" key="3">
    <source>
        <dbReference type="EMBL" id="KAK9760986.1"/>
    </source>
</evidence>
<sequence>MLPRTFTRAVPASLFISRRITQKGIRLNSAALLQLRNLHLHEYQSKQLMDKYNVDTQKFKVVTSVDQVLKATQDLLDQNAQEFVIKAQVHAGGRGKGTLSSGLKGGVQLTTDQEKTKDFVSKMLGYRLVTHQTPPEGVPVQKVMIAEALDIARETYFAILMDRS</sequence>
<dbReference type="InterPro" id="IPR013650">
    <property type="entry name" value="ATP-grasp_succ-CoA_synth-type"/>
</dbReference>
<dbReference type="EMBL" id="JASJQH010001654">
    <property type="protein sequence ID" value="KAK9760986.1"/>
    <property type="molecule type" value="Genomic_DNA"/>
</dbReference>
<dbReference type="Gene3D" id="3.30.1490.20">
    <property type="entry name" value="ATP-grasp fold, A domain"/>
    <property type="match status" value="1"/>
</dbReference>
<feature type="domain" description="ATP-grasp" evidence="2">
    <location>
        <begin position="46"/>
        <end position="95"/>
    </location>
</feature>
<reference evidence="3 4" key="1">
    <citation type="submission" date="2023-04" db="EMBL/GenBank/DDBJ databases">
        <title>Genome of Basidiobolus ranarum AG-B5.</title>
        <authorList>
            <person name="Stajich J.E."/>
            <person name="Carter-House D."/>
            <person name="Gryganskyi A."/>
        </authorList>
    </citation>
    <scope>NUCLEOTIDE SEQUENCE [LARGE SCALE GENOMIC DNA]</scope>
    <source>
        <strain evidence="3 4">AG-B5</strain>
    </source>
</reference>
<dbReference type="InterPro" id="IPR011761">
    <property type="entry name" value="ATP-grasp"/>
</dbReference>
<organism evidence="3 4">
    <name type="scientific">Basidiobolus ranarum</name>
    <dbReference type="NCBI Taxonomy" id="34480"/>
    <lineage>
        <taxon>Eukaryota</taxon>
        <taxon>Fungi</taxon>
        <taxon>Fungi incertae sedis</taxon>
        <taxon>Zoopagomycota</taxon>
        <taxon>Entomophthoromycotina</taxon>
        <taxon>Basidiobolomycetes</taxon>
        <taxon>Basidiobolales</taxon>
        <taxon>Basidiobolaceae</taxon>
        <taxon>Basidiobolus</taxon>
    </lineage>
</organism>
<dbReference type="Pfam" id="PF08442">
    <property type="entry name" value="ATP-grasp_2"/>
    <property type="match status" value="1"/>
</dbReference>
<proteinExistence type="predicted"/>
<evidence type="ECO:0000256" key="1">
    <source>
        <dbReference type="PROSITE-ProRule" id="PRU00409"/>
    </source>
</evidence>
<name>A0ABR2WHJ8_9FUNG</name>
<dbReference type="Proteomes" id="UP001479436">
    <property type="component" value="Unassembled WGS sequence"/>
</dbReference>
<feature type="non-terminal residue" evidence="3">
    <location>
        <position position="164"/>
    </location>
</feature>
<evidence type="ECO:0000313" key="4">
    <source>
        <dbReference type="Proteomes" id="UP001479436"/>
    </source>
</evidence>
<dbReference type="PROSITE" id="PS50975">
    <property type="entry name" value="ATP_GRASP"/>
    <property type="match status" value="1"/>
</dbReference>
<evidence type="ECO:0000259" key="2">
    <source>
        <dbReference type="PROSITE" id="PS50975"/>
    </source>
</evidence>
<protein>
    <recommendedName>
        <fullName evidence="2">ATP-grasp domain-containing protein</fullName>
    </recommendedName>
</protein>
<dbReference type="InterPro" id="IPR013815">
    <property type="entry name" value="ATP_grasp_subdomain_1"/>
</dbReference>
<accession>A0ABR2WHJ8</accession>
<dbReference type="PANTHER" id="PTHR11815:SF10">
    <property type="entry name" value="SUCCINATE--COA LIGASE [GDP-FORMING] SUBUNIT BETA, MITOCHONDRIAL"/>
    <property type="match status" value="1"/>
</dbReference>
<keyword evidence="1" id="KW-0547">Nucleotide-binding</keyword>
<gene>
    <name evidence="3" type="ORF">K7432_014474</name>
</gene>
<keyword evidence="4" id="KW-1185">Reference proteome</keyword>